<evidence type="ECO:0000313" key="2">
    <source>
        <dbReference type="Proteomes" id="UP000287651"/>
    </source>
</evidence>
<proteinExistence type="predicted"/>
<dbReference type="AlphaFoldDB" id="A0A426X2S6"/>
<gene>
    <name evidence="1" type="ORF">B296_00048997</name>
</gene>
<organism evidence="1 2">
    <name type="scientific">Ensete ventricosum</name>
    <name type="common">Abyssinian banana</name>
    <name type="synonym">Musa ensete</name>
    <dbReference type="NCBI Taxonomy" id="4639"/>
    <lineage>
        <taxon>Eukaryota</taxon>
        <taxon>Viridiplantae</taxon>
        <taxon>Streptophyta</taxon>
        <taxon>Embryophyta</taxon>
        <taxon>Tracheophyta</taxon>
        <taxon>Spermatophyta</taxon>
        <taxon>Magnoliopsida</taxon>
        <taxon>Liliopsida</taxon>
        <taxon>Zingiberales</taxon>
        <taxon>Musaceae</taxon>
        <taxon>Ensete</taxon>
    </lineage>
</organism>
<comment type="caution">
    <text evidence="1">The sequence shown here is derived from an EMBL/GenBank/DDBJ whole genome shotgun (WGS) entry which is preliminary data.</text>
</comment>
<evidence type="ECO:0000313" key="1">
    <source>
        <dbReference type="EMBL" id="RRT33769.1"/>
    </source>
</evidence>
<dbReference type="Proteomes" id="UP000287651">
    <property type="component" value="Unassembled WGS sequence"/>
</dbReference>
<dbReference type="EMBL" id="AMZH03028301">
    <property type="protein sequence ID" value="RRT33769.1"/>
    <property type="molecule type" value="Genomic_DNA"/>
</dbReference>
<name>A0A426X2S6_ENSVE</name>
<dbReference type="InterPro" id="IPR014710">
    <property type="entry name" value="RmlC-like_jellyroll"/>
</dbReference>
<dbReference type="Gene3D" id="2.60.120.10">
    <property type="entry name" value="Jelly Rolls"/>
    <property type="match status" value="1"/>
</dbReference>
<reference evidence="1 2" key="1">
    <citation type="journal article" date="2014" name="Agronomy (Basel)">
        <title>A Draft Genome Sequence for Ensete ventricosum, the Drought-Tolerant Tree Against Hunger.</title>
        <authorList>
            <person name="Harrison J."/>
            <person name="Moore K.A."/>
            <person name="Paszkiewicz K."/>
            <person name="Jones T."/>
            <person name="Grant M."/>
            <person name="Ambacheew D."/>
            <person name="Muzemil S."/>
            <person name="Studholme D.J."/>
        </authorList>
    </citation>
    <scope>NUCLEOTIDE SEQUENCE [LARGE SCALE GENOMIC DNA]</scope>
</reference>
<protein>
    <submittedName>
        <fullName evidence="1">Uncharacterized protein</fullName>
    </submittedName>
</protein>
<accession>A0A426X2S6</accession>
<sequence length="76" mass="8190">MLLFFRWGGCPPGKCPRKSIDAEGTYYLVNGKVKAHIKGLSEFVEFGAGVNGTFPKGIIVAPLDVSAAVDMYVLQI</sequence>